<dbReference type="AlphaFoldDB" id="A0A382NYL3"/>
<accession>A0A382NYL3</accession>
<name>A0A382NYL3_9ZZZZ</name>
<organism evidence="1">
    <name type="scientific">marine metagenome</name>
    <dbReference type="NCBI Taxonomy" id="408172"/>
    <lineage>
        <taxon>unclassified sequences</taxon>
        <taxon>metagenomes</taxon>
        <taxon>ecological metagenomes</taxon>
    </lineage>
</organism>
<dbReference type="EMBL" id="UINC01103629">
    <property type="protein sequence ID" value="SVC66156.1"/>
    <property type="molecule type" value="Genomic_DNA"/>
</dbReference>
<sequence length="23" mass="2809">MFIYVNNLKDIQIKNKIKIVINF</sequence>
<proteinExistence type="predicted"/>
<protein>
    <submittedName>
        <fullName evidence="1">Uncharacterized protein</fullName>
    </submittedName>
</protein>
<gene>
    <name evidence="1" type="ORF">METZ01_LOCUS319010</name>
</gene>
<evidence type="ECO:0000313" key="1">
    <source>
        <dbReference type="EMBL" id="SVC66156.1"/>
    </source>
</evidence>
<reference evidence="1" key="1">
    <citation type="submission" date="2018-05" db="EMBL/GenBank/DDBJ databases">
        <authorList>
            <person name="Lanie J.A."/>
            <person name="Ng W.-L."/>
            <person name="Kazmierczak K.M."/>
            <person name="Andrzejewski T.M."/>
            <person name="Davidsen T.M."/>
            <person name="Wayne K.J."/>
            <person name="Tettelin H."/>
            <person name="Glass J.I."/>
            <person name="Rusch D."/>
            <person name="Podicherti R."/>
            <person name="Tsui H.-C.T."/>
            <person name="Winkler M.E."/>
        </authorList>
    </citation>
    <scope>NUCLEOTIDE SEQUENCE</scope>
</reference>